<evidence type="ECO:0000256" key="1">
    <source>
        <dbReference type="SAM" id="MobiDB-lite"/>
    </source>
</evidence>
<gene>
    <name evidence="2" type="ORF">CURHAP_LOCUS14146</name>
</gene>
<accession>A0A6J5TYB0</accession>
<dbReference type="PANTHER" id="PTHR45176">
    <property type="entry name" value="TRANSDUCIN FAMILY PROTEIN / WD-40 REPEAT FAMILY PROTEIN-RELATED"/>
    <property type="match status" value="1"/>
</dbReference>
<evidence type="ECO:0000313" key="3">
    <source>
        <dbReference type="Proteomes" id="UP000507222"/>
    </source>
</evidence>
<dbReference type="InterPro" id="IPR015943">
    <property type="entry name" value="WD40/YVTN_repeat-like_dom_sf"/>
</dbReference>
<feature type="compositionally biased region" description="Basic and acidic residues" evidence="1">
    <location>
        <begin position="125"/>
        <end position="134"/>
    </location>
</feature>
<reference evidence="2 3" key="1">
    <citation type="submission" date="2020-05" db="EMBL/GenBank/DDBJ databases">
        <authorList>
            <person name="Campoy J."/>
            <person name="Schneeberger K."/>
            <person name="Spophaly S."/>
        </authorList>
    </citation>
    <scope>NUCLEOTIDE SEQUENCE [LARGE SCALE GENOMIC DNA]</scope>
    <source>
        <strain evidence="2">PruArmRojPasFocal</strain>
    </source>
</reference>
<proteinExistence type="predicted"/>
<feature type="region of interest" description="Disordered" evidence="1">
    <location>
        <begin position="113"/>
        <end position="136"/>
    </location>
</feature>
<evidence type="ECO:0000313" key="2">
    <source>
        <dbReference type="EMBL" id="CAB4269056.1"/>
    </source>
</evidence>
<dbReference type="Proteomes" id="UP000507222">
    <property type="component" value="Unassembled WGS sequence"/>
</dbReference>
<dbReference type="PANTHER" id="PTHR45176:SF1">
    <property type="entry name" value="TRANSDUCIN FAMILY PROTEIN _ WD-40 REPEAT FAMILY PROTEIN-RELATED"/>
    <property type="match status" value="1"/>
</dbReference>
<dbReference type="SUPFAM" id="SSF50978">
    <property type="entry name" value="WD40 repeat-like"/>
    <property type="match status" value="1"/>
</dbReference>
<dbReference type="InterPro" id="IPR036322">
    <property type="entry name" value="WD40_repeat_dom_sf"/>
</dbReference>
<sequence length="173" mass="19023">MHRKASRGQIRKCDLTESRLGGGVFAEVQKSTTNYLLLVPRENSLASGTSGRFIYGGSLLYSKLLVSRKITLHHTRNLTVLAFHPTKTIVAAGDVSGRILTWRGFGNRTFSDGGKLEDGTSMNNEEERPGVRGDDDADSCTTWHWHPAGKVSLSFSSDGAYLYSGVWILSKCR</sequence>
<name>A0A6J5TYB0_PRUAR</name>
<dbReference type="AlphaFoldDB" id="A0A6J5TYB0"/>
<organism evidence="2 3">
    <name type="scientific">Prunus armeniaca</name>
    <name type="common">Apricot</name>
    <name type="synonym">Armeniaca vulgaris</name>
    <dbReference type="NCBI Taxonomy" id="36596"/>
    <lineage>
        <taxon>Eukaryota</taxon>
        <taxon>Viridiplantae</taxon>
        <taxon>Streptophyta</taxon>
        <taxon>Embryophyta</taxon>
        <taxon>Tracheophyta</taxon>
        <taxon>Spermatophyta</taxon>
        <taxon>Magnoliopsida</taxon>
        <taxon>eudicotyledons</taxon>
        <taxon>Gunneridae</taxon>
        <taxon>Pentapetalae</taxon>
        <taxon>rosids</taxon>
        <taxon>fabids</taxon>
        <taxon>Rosales</taxon>
        <taxon>Rosaceae</taxon>
        <taxon>Amygdaloideae</taxon>
        <taxon>Amygdaleae</taxon>
        <taxon>Prunus</taxon>
    </lineage>
</organism>
<dbReference type="EMBL" id="CAEKDK010000002">
    <property type="protein sequence ID" value="CAB4269056.1"/>
    <property type="molecule type" value="Genomic_DNA"/>
</dbReference>
<protein>
    <submittedName>
        <fullName evidence="2">Uncharacterized protein</fullName>
    </submittedName>
</protein>
<dbReference type="Gene3D" id="2.130.10.10">
    <property type="entry name" value="YVTN repeat-like/Quinoprotein amine dehydrogenase"/>
    <property type="match status" value="1"/>
</dbReference>